<evidence type="ECO:0000313" key="7">
    <source>
        <dbReference type="EMBL" id="RRQ23091.1"/>
    </source>
</evidence>
<feature type="domain" description="6-phosphogluconate dehydrogenase NADP-binding" evidence="5">
    <location>
        <begin position="5"/>
        <end position="160"/>
    </location>
</feature>
<keyword evidence="8" id="KW-1185">Reference proteome</keyword>
<dbReference type="InterPro" id="IPR015815">
    <property type="entry name" value="HIBADH-related"/>
</dbReference>
<organism evidence="7 8">
    <name type="scientific">Thiohalobacter thiocyanaticus</name>
    <dbReference type="NCBI Taxonomy" id="585455"/>
    <lineage>
        <taxon>Bacteria</taxon>
        <taxon>Pseudomonadati</taxon>
        <taxon>Pseudomonadota</taxon>
        <taxon>Gammaproteobacteria</taxon>
        <taxon>Thiohalobacterales</taxon>
        <taxon>Thiohalobacteraceae</taxon>
        <taxon>Thiohalobacter</taxon>
    </lineage>
</organism>
<accession>A0A426QMV5</accession>
<dbReference type="Gene3D" id="3.40.50.720">
    <property type="entry name" value="NAD(P)-binding Rossmann-like Domain"/>
    <property type="match status" value="1"/>
</dbReference>
<feature type="active site" evidence="4">
    <location>
        <position position="169"/>
    </location>
</feature>
<dbReference type="GO" id="GO:0051287">
    <property type="term" value="F:NAD binding"/>
    <property type="evidence" value="ECO:0007669"/>
    <property type="project" value="InterPro"/>
</dbReference>
<comment type="caution">
    <text evidence="7">The sequence shown here is derived from an EMBL/GenBank/DDBJ whole genome shotgun (WGS) entry which is preliminary data.</text>
</comment>
<dbReference type="Pfam" id="PF03446">
    <property type="entry name" value="NAD_binding_2"/>
    <property type="match status" value="1"/>
</dbReference>
<dbReference type="PANTHER" id="PTHR43060">
    <property type="entry name" value="3-HYDROXYISOBUTYRATE DEHYDROGENASE-LIKE 1, MITOCHONDRIAL-RELATED"/>
    <property type="match status" value="1"/>
</dbReference>
<dbReference type="PROSITE" id="PS00895">
    <property type="entry name" value="3_HYDROXYISOBUT_DH"/>
    <property type="match status" value="1"/>
</dbReference>
<evidence type="ECO:0000259" key="5">
    <source>
        <dbReference type="Pfam" id="PF03446"/>
    </source>
</evidence>
<dbReference type="OrthoDB" id="9786703at2"/>
<dbReference type="GO" id="GO:0050661">
    <property type="term" value="F:NADP binding"/>
    <property type="evidence" value="ECO:0007669"/>
    <property type="project" value="InterPro"/>
</dbReference>
<dbReference type="EMBL" id="QZMU01000001">
    <property type="protein sequence ID" value="RRQ23091.1"/>
    <property type="molecule type" value="Genomic_DNA"/>
</dbReference>
<evidence type="ECO:0000259" key="6">
    <source>
        <dbReference type="Pfam" id="PF14833"/>
    </source>
</evidence>
<dbReference type="InterPro" id="IPR036291">
    <property type="entry name" value="NAD(P)-bd_dom_sf"/>
</dbReference>
<dbReference type="Proteomes" id="UP000287798">
    <property type="component" value="Unassembled WGS sequence"/>
</dbReference>
<keyword evidence="3" id="KW-0520">NAD</keyword>
<dbReference type="InterPro" id="IPR013328">
    <property type="entry name" value="6PGD_dom2"/>
</dbReference>
<feature type="domain" description="3-hydroxyisobutyrate dehydrogenase-like NAD-binding" evidence="6">
    <location>
        <begin position="163"/>
        <end position="281"/>
    </location>
</feature>
<sequence length="291" mass="30205">MTSAGFIGLGAMGAPMAANLHRAGALAALWNRTTDKARALADELNVTVADTPAALAQQVDVILLCVSADADVLAMIEALEPGLRPGQVVIDHSTVQPQTAQTAAERLAAQGVDFLDAPVSGGVEGARRGTLALMVGGEAGVLDRVRPLLEALGQRIEHMGPVGSGQATKAVNQIMAAGINQAVTEALAFAGAHGLPLEKVIEVVGAGAAGNWFLSHRGPGMTQGSFEPGFRLALHHKDLTICQAMAGALGVELPLVEKTLEDYRRLLQAGCGEEDISALYREKRRLFEPGG</sequence>
<evidence type="ECO:0000256" key="1">
    <source>
        <dbReference type="ARBA" id="ARBA00009080"/>
    </source>
</evidence>
<dbReference type="SUPFAM" id="SSF51735">
    <property type="entry name" value="NAD(P)-binding Rossmann-fold domains"/>
    <property type="match status" value="1"/>
</dbReference>
<dbReference type="PANTHER" id="PTHR43060:SF15">
    <property type="entry name" value="3-HYDROXYISOBUTYRATE DEHYDROGENASE-LIKE 1, MITOCHONDRIAL-RELATED"/>
    <property type="match status" value="1"/>
</dbReference>
<dbReference type="SUPFAM" id="SSF48179">
    <property type="entry name" value="6-phosphogluconate dehydrogenase C-terminal domain-like"/>
    <property type="match status" value="1"/>
</dbReference>
<dbReference type="Gene3D" id="1.10.1040.10">
    <property type="entry name" value="N-(1-d-carboxylethyl)-l-norvaline Dehydrogenase, domain 2"/>
    <property type="match status" value="1"/>
</dbReference>
<gene>
    <name evidence="7" type="ORF">D6C00_08905</name>
</gene>
<comment type="similarity">
    <text evidence="1">Belongs to the HIBADH-related family.</text>
</comment>
<dbReference type="PIRSF" id="PIRSF000103">
    <property type="entry name" value="HIBADH"/>
    <property type="match status" value="1"/>
</dbReference>
<evidence type="ECO:0000256" key="2">
    <source>
        <dbReference type="ARBA" id="ARBA00023002"/>
    </source>
</evidence>
<dbReference type="GO" id="GO:0016491">
    <property type="term" value="F:oxidoreductase activity"/>
    <property type="evidence" value="ECO:0007669"/>
    <property type="project" value="UniProtKB-KW"/>
</dbReference>
<keyword evidence="2" id="KW-0560">Oxidoreductase</keyword>
<evidence type="ECO:0000313" key="8">
    <source>
        <dbReference type="Proteomes" id="UP000287798"/>
    </source>
</evidence>
<dbReference type="Pfam" id="PF14833">
    <property type="entry name" value="NAD_binding_11"/>
    <property type="match status" value="1"/>
</dbReference>
<reference evidence="7 8" key="1">
    <citation type="journal article" date="2010" name="Int. J. Syst. Evol. Microbiol.">
        <title>Thiohalobacter thiocyanaticus gen. nov., sp. nov., a moderately halophilic, sulfur-oxidizing gammaproteobacterium from hypersaline lakes, that utilizes thiocyanate.</title>
        <authorList>
            <person name="Sorokin D.Y."/>
            <person name="Kovaleva O.L."/>
            <person name="Tourova T.P."/>
            <person name="Muyzer G."/>
        </authorList>
    </citation>
    <scope>NUCLEOTIDE SEQUENCE [LARGE SCALE GENOMIC DNA]</scope>
    <source>
        <strain evidence="7 8">Hrh1</strain>
    </source>
</reference>
<dbReference type="InterPro" id="IPR008927">
    <property type="entry name" value="6-PGluconate_DH-like_C_sf"/>
</dbReference>
<proteinExistence type="inferred from homology"/>
<dbReference type="InterPro" id="IPR029154">
    <property type="entry name" value="HIBADH-like_NADP-bd"/>
</dbReference>
<dbReference type="InterPro" id="IPR006115">
    <property type="entry name" value="6PGDH_NADP-bd"/>
</dbReference>
<dbReference type="AlphaFoldDB" id="A0A426QMV5"/>
<dbReference type="GO" id="GO:0016054">
    <property type="term" value="P:organic acid catabolic process"/>
    <property type="evidence" value="ECO:0007669"/>
    <property type="project" value="UniProtKB-ARBA"/>
</dbReference>
<name>A0A426QMV5_9GAMM</name>
<protein>
    <submittedName>
        <fullName evidence="7">NAD(P)-dependent oxidoreductase</fullName>
    </submittedName>
</protein>
<dbReference type="InterPro" id="IPR002204">
    <property type="entry name" value="3-OH-isobutyrate_DH-rel_CS"/>
</dbReference>
<evidence type="ECO:0000256" key="3">
    <source>
        <dbReference type="ARBA" id="ARBA00023027"/>
    </source>
</evidence>
<evidence type="ECO:0000256" key="4">
    <source>
        <dbReference type="PIRSR" id="PIRSR000103-1"/>
    </source>
</evidence>